<evidence type="ECO:0000313" key="2">
    <source>
        <dbReference type="Proteomes" id="UP001279734"/>
    </source>
</evidence>
<evidence type="ECO:0000313" key="1">
    <source>
        <dbReference type="EMBL" id="GMH11443.1"/>
    </source>
</evidence>
<keyword evidence="2" id="KW-1185">Reference proteome</keyword>
<dbReference type="AlphaFoldDB" id="A0AAD3XNV0"/>
<protein>
    <submittedName>
        <fullName evidence="1">Uncharacterized protein</fullName>
    </submittedName>
</protein>
<proteinExistence type="predicted"/>
<comment type="caution">
    <text evidence="1">The sequence shown here is derived from an EMBL/GenBank/DDBJ whole genome shotgun (WGS) entry which is preliminary data.</text>
</comment>
<accession>A0AAD3XNV0</accession>
<sequence length="176" mass="19129">MRPPHICQPATARLLNQLGDSTSYPSTEFSYVWASVTAEVRAISNVASVVSPPISLQVILLHRRRPRRSSGDVYLSEDRRHCELLQRKKQHRFELHRPTPGVVLRRPVSTKNANLLPKHNQACVRKQSAEISVANNGVVGQENTVPPGSVEIKAECGGAESVVGKGDGLNGVVAVA</sequence>
<dbReference type="EMBL" id="BSYO01000011">
    <property type="protein sequence ID" value="GMH11443.1"/>
    <property type="molecule type" value="Genomic_DNA"/>
</dbReference>
<gene>
    <name evidence="1" type="ORF">Nepgr_013284</name>
</gene>
<dbReference type="Proteomes" id="UP001279734">
    <property type="component" value="Unassembled WGS sequence"/>
</dbReference>
<name>A0AAD3XNV0_NEPGR</name>
<organism evidence="1 2">
    <name type="scientific">Nepenthes gracilis</name>
    <name type="common">Slender pitcher plant</name>
    <dbReference type="NCBI Taxonomy" id="150966"/>
    <lineage>
        <taxon>Eukaryota</taxon>
        <taxon>Viridiplantae</taxon>
        <taxon>Streptophyta</taxon>
        <taxon>Embryophyta</taxon>
        <taxon>Tracheophyta</taxon>
        <taxon>Spermatophyta</taxon>
        <taxon>Magnoliopsida</taxon>
        <taxon>eudicotyledons</taxon>
        <taxon>Gunneridae</taxon>
        <taxon>Pentapetalae</taxon>
        <taxon>Caryophyllales</taxon>
        <taxon>Nepenthaceae</taxon>
        <taxon>Nepenthes</taxon>
    </lineage>
</organism>
<reference evidence="1" key="1">
    <citation type="submission" date="2023-05" db="EMBL/GenBank/DDBJ databases">
        <title>Nepenthes gracilis genome sequencing.</title>
        <authorList>
            <person name="Fukushima K."/>
        </authorList>
    </citation>
    <scope>NUCLEOTIDE SEQUENCE</scope>
    <source>
        <strain evidence="1">SING2019-196</strain>
    </source>
</reference>